<protein>
    <submittedName>
        <fullName evidence="3">Micrococcal nuclease</fullName>
    </submittedName>
</protein>
<dbReference type="SUPFAM" id="SSF74853">
    <property type="entry name" value="Lamin A/C globular tail domain"/>
    <property type="match status" value="1"/>
</dbReference>
<evidence type="ECO:0000259" key="1">
    <source>
        <dbReference type="PROSITE" id="PS50830"/>
    </source>
</evidence>
<sequence>MAGARSLVVVVAVLLVSAGCLSPAGVGELTPAAGDASTETATATVADDLPGTPVPSTEPVVRATVVEVVDGDTVKIRYDNGTRDTVRLLGIDTPEVHAENTPGEFEGVPDTEQARQCLRQSGVRASNVVEDRLAGERVGLGFDENEGRRGYYDRLLAYVYLDGEQVNYRLVAEGHARVYDSEFVEGERYYAAEERARDAGRGLWTCTTATADGGETTASDGGQAERTADATLDISVHADAAGPDGDNLTDEYVTLTNTGDDALAVGGWTVSDEADHVYRISEGTTIAPGGSLTVYTGSGSDTETDRYWGRNSPVWNNDGDTVTVRDARGTTAATRTYG</sequence>
<dbReference type="InterPro" id="IPR016071">
    <property type="entry name" value="Staphylococal_nuclease_OB-fold"/>
</dbReference>
<reference evidence="4" key="1">
    <citation type="submission" date="2016-10" db="EMBL/GenBank/DDBJ databases">
        <authorList>
            <person name="Varghese N."/>
            <person name="Submissions S."/>
        </authorList>
    </citation>
    <scope>NUCLEOTIDE SEQUENCE [LARGE SCALE GENOMIC DNA]</scope>
    <source>
        <strain evidence="4">CGMCC 1.10119</strain>
    </source>
</reference>
<dbReference type="Proteomes" id="UP000199451">
    <property type="component" value="Unassembled WGS sequence"/>
</dbReference>
<dbReference type="Pfam" id="PF00565">
    <property type="entry name" value="SNase"/>
    <property type="match status" value="1"/>
</dbReference>
<name>A0A1G9VJ43_9EURY</name>
<dbReference type="EMBL" id="FNHL01000003">
    <property type="protein sequence ID" value="SDM72061.1"/>
    <property type="molecule type" value="Genomic_DNA"/>
</dbReference>
<dbReference type="SMART" id="SM00318">
    <property type="entry name" value="SNc"/>
    <property type="match status" value="1"/>
</dbReference>
<dbReference type="InterPro" id="IPR001322">
    <property type="entry name" value="Lamin_tail_dom"/>
</dbReference>
<dbReference type="STRING" id="660521.SAMN04487949_2396"/>
<dbReference type="PROSITE" id="PS50830">
    <property type="entry name" value="TNASE_3"/>
    <property type="match status" value="1"/>
</dbReference>
<dbReference type="Gene3D" id="2.40.50.90">
    <property type="match status" value="1"/>
</dbReference>
<dbReference type="Gene3D" id="2.60.40.1260">
    <property type="entry name" value="Lamin Tail domain"/>
    <property type="match status" value="1"/>
</dbReference>
<dbReference type="PROSITE" id="PS51841">
    <property type="entry name" value="LTD"/>
    <property type="match status" value="1"/>
</dbReference>
<evidence type="ECO:0000313" key="3">
    <source>
        <dbReference type="EMBL" id="SDM72061.1"/>
    </source>
</evidence>
<dbReference type="OrthoDB" id="3327at2157"/>
<gene>
    <name evidence="3" type="ORF">SAMN04487949_2396</name>
</gene>
<dbReference type="GO" id="GO:0004518">
    <property type="term" value="F:nuclease activity"/>
    <property type="evidence" value="ECO:0007669"/>
    <property type="project" value="InterPro"/>
</dbReference>
<dbReference type="PROSITE" id="PS01123">
    <property type="entry name" value="TNASE_1"/>
    <property type="match status" value="1"/>
</dbReference>
<dbReference type="InterPro" id="IPR035437">
    <property type="entry name" value="SNase_OB-fold_sf"/>
</dbReference>
<proteinExistence type="predicted"/>
<feature type="domain" description="TNase-like" evidence="1">
    <location>
        <begin position="59"/>
        <end position="206"/>
    </location>
</feature>
<evidence type="ECO:0000259" key="2">
    <source>
        <dbReference type="PROSITE" id="PS51841"/>
    </source>
</evidence>
<organism evidence="3 4">
    <name type="scientific">Halogranum gelatinilyticum</name>
    <dbReference type="NCBI Taxonomy" id="660521"/>
    <lineage>
        <taxon>Archaea</taxon>
        <taxon>Methanobacteriati</taxon>
        <taxon>Methanobacteriota</taxon>
        <taxon>Stenosarchaea group</taxon>
        <taxon>Halobacteria</taxon>
        <taxon>Halobacteriales</taxon>
        <taxon>Haloferacaceae</taxon>
    </lineage>
</organism>
<feature type="domain" description="LTD" evidence="2">
    <location>
        <begin position="220"/>
        <end position="338"/>
    </location>
</feature>
<dbReference type="InterPro" id="IPR036415">
    <property type="entry name" value="Lamin_tail_dom_sf"/>
</dbReference>
<accession>A0A1G9VJ43</accession>
<dbReference type="AlphaFoldDB" id="A0A1G9VJ43"/>
<evidence type="ECO:0000313" key="4">
    <source>
        <dbReference type="Proteomes" id="UP000199451"/>
    </source>
</evidence>
<dbReference type="Pfam" id="PF00932">
    <property type="entry name" value="LTD"/>
    <property type="match status" value="1"/>
</dbReference>
<dbReference type="RefSeq" id="WP_089697711.1">
    <property type="nucleotide sequence ID" value="NZ_FNHL01000003.1"/>
</dbReference>
<dbReference type="PROSITE" id="PS51257">
    <property type="entry name" value="PROKAR_LIPOPROTEIN"/>
    <property type="match status" value="1"/>
</dbReference>
<dbReference type="GO" id="GO:0003676">
    <property type="term" value="F:nucleic acid binding"/>
    <property type="evidence" value="ECO:0007669"/>
    <property type="project" value="InterPro"/>
</dbReference>
<dbReference type="SUPFAM" id="SSF50199">
    <property type="entry name" value="Staphylococcal nuclease"/>
    <property type="match status" value="1"/>
</dbReference>
<keyword evidence="4" id="KW-1185">Reference proteome</keyword>
<dbReference type="InterPro" id="IPR002071">
    <property type="entry name" value="Thermonucl_AS"/>
</dbReference>